<name>A0AAV0EHN9_9ASTE</name>
<dbReference type="Pfam" id="PF24583">
    <property type="entry name" value="DUF7610"/>
    <property type="match status" value="1"/>
</dbReference>
<dbReference type="InterPro" id="IPR056029">
    <property type="entry name" value="DUF7610"/>
</dbReference>
<reference evidence="4" key="1">
    <citation type="submission" date="2022-07" db="EMBL/GenBank/DDBJ databases">
        <authorList>
            <person name="Macas J."/>
            <person name="Novak P."/>
            <person name="Neumann P."/>
        </authorList>
    </citation>
    <scope>NUCLEOTIDE SEQUENCE</scope>
</reference>
<keyword evidence="2" id="KW-1133">Transmembrane helix</keyword>
<accession>A0AAV0EHN9</accession>
<keyword evidence="5" id="KW-1185">Reference proteome</keyword>
<feature type="transmembrane region" description="Helical" evidence="2">
    <location>
        <begin position="219"/>
        <end position="245"/>
    </location>
</feature>
<feature type="compositionally biased region" description="Basic and acidic residues" evidence="1">
    <location>
        <begin position="127"/>
        <end position="160"/>
    </location>
</feature>
<protein>
    <recommendedName>
        <fullName evidence="3">DUF7610 domain-containing protein</fullName>
    </recommendedName>
</protein>
<dbReference type="AlphaFoldDB" id="A0AAV0EHN9"/>
<sequence length="254" mass="28347">MSRRYTKLRKKLRELETGVVELLTLPPESPHRHSLSDGVEERLDSLKALLSSEMSSASDVNPDHLLQIAEILSELDIAFRCAAATGDADECLSPSGGGSNAGQIDMADLGFKVYDVPEELTDDYAGEESKGKEDYEERRRDWPLSNGVKEEGGEERQRDRRLINGVEEGDEEWRRDGRLINGIKEEGREERRRILPAVNGVKEESAMVWARAGNNFYKVWGTGVVVGAFSMAVFMAKFSACFYVIDFLGPLTPT</sequence>
<organism evidence="4 5">
    <name type="scientific">Cuscuta epithymum</name>
    <dbReference type="NCBI Taxonomy" id="186058"/>
    <lineage>
        <taxon>Eukaryota</taxon>
        <taxon>Viridiplantae</taxon>
        <taxon>Streptophyta</taxon>
        <taxon>Embryophyta</taxon>
        <taxon>Tracheophyta</taxon>
        <taxon>Spermatophyta</taxon>
        <taxon>Magnoliopsida</taxon>
        <taxon>eudicotyledons</taxon>
        <taxon>Gunneridae</taxon>
        <taxon>Pentapetalae</taxon>
        <taxon>asterids</taxon>
        <taxon>lamiids</taxon>
        <taxon>Solanales</taxon>
        <taxon>Convolvulaceae</taxon>
        <taxon>Cuscuteae</taxon>
        <taxon>Cuscuta</taxon>
        <taxon>Cuscuta subgen. Cuscuta</taxon>
    </lineage>
</organism>
<comment type="caution">
    <text evidence="4">The sequence shown here is derived from an EMBL/GenBank/DDBJ whole genome shotgun (WGS) entry which is preliminary data.</text>
</comment>
<dbReference type="EMBL" id="CAMAPF010000921">
    <property type="protein sequence ID" value="CAH9121630.1"/>
    <property type="molecule type" value="Genomic_DNA"/>
</dbReference>
<gene>
    <name evidence="4" type="ORF">CEPIT_LOCUS23844</name>
</gene>
<keyword evidence="2" id="KW-0812">Transmembrane</keyword>
<evidence type="ECO:0000313" key="5">
    <source>
        <dbReference type="Proteomes" id="UP001152523"/>
    </source>
</evidence>
<evidence type="ECO:0000256" key="1">
    <source>
        <dbReference type="SAM" id="MobiDB-lite"/>
    </source>
</evidence>
<evidence type="ECO:0000313" key="4">
    <source>
        <dbReference type="EMBL" id="CAH9121630.1"/>
    </source>
</evidence>
<evidence type="ECO:0000259" key="3">
    <source>
        <dbReference type="Pfam" id="PF24583"/>
    </source>
</evidence>
<feature type="domain" description="DUF7610" evidence="3">
    <location>
        <begin position="8"/>
        <end position="83"/>
    </location>
</feature>
<proteinExistence type="predicted"/>
<dbReference type="Proteomes" id="UP001152523">
    <property type="component" value="Unassembled WGS sequence"/>
</dbReference>
<keyword evidence="2" id="KW-0472">Membrane</keyword>
<evidence type="ECO:0000256" key="2">
    <source>
        <dbReference type="SAM" id="Phobius"/>
    </source>
</evidence>
<feature type="region of interest" description="Disordered" evidence="1">
    <location>
        <begin position="122"/>
        <end position="160"/>
    </location>
</feature>